<sequence length="73" mass="8071">MPLAVTPGKKDHGEDIDCREDPWLTARNHDRRLCVPASHAKRVAAARVYVAASVKSGQPVPDWIRELAADKAR</sequence>
<dbReference type="Proteomes" id="UP000256253">
    <property type="component" value="Unassembled WGS sequence"/>
</dbReference>
<evidence type="ECO:0000313" key="1">
    <source>
        <dbReference type="EMBL" id="REF29929.1"/>
    </source>
</evidence>
<dbReference type="AlphaFoldDB" id="A0A3D9UKS8"/>
<name>A0A3D9UKS8_9MICO</name>
<protein>
    <submittedName>
        <fullName evidence="1">Uncharacterized protein</fullName>
    </submittedName>
</protein>
<dbReference type="EMBL" id="QTUA01000001">
    <property type="protein sequence ID" value="REF29929.1"/>
    <property type="molecule type" value="Genomic_DNA"/>
</dbReference>
<comment type="caution">
    <text evidence="1">The sequence shown here is derived from an EMBL/GenBank/DDBJ whole genome shotgun (WGS) entry which is preliminary data.</text>
</comment>
<proteinExistence type="predicted"/>
<organism evidence="1 2">
    <name type="scientific">Calidifontibacter indicus</name>
    <dbReference type="NCBI Taxonomy" id="419650"/>
    <lineage>
        <taxon>Bacteria</taxon>
        <taxon>Bacillati</taxon>
        <taxon>Actinomycetota</taxon>
        <taxon>Actinomycetes</taxon>
        <taxon>Micrococcales</taxon>
        <taxon>Dermacoccaceae</taxon>
        <taxon>Calidifontibacter</taxon>
    </lineage>
</organism>
<gene>
    <name evidence="1" type="ORF">DFJ65_0915</name>
</gene>
<keyword evidence="2" id="KW-1185">Reference proteome</keyword>
<reference evidence="1 2" key="1">
    <citation type="submission" date="2018-08" db="EMBL/GenBank/DDBJ databases">
        <title>Sequencing the genomes of 1000 actinobacteria strains.</title>
        <authorList>
            <person name="Klenk H.-P."/>
        </authorList>
    </citation>
    <scope>NUCLEOTIDE SEQUENCE [LARGE SCALE GENOMIC DNA]</scope>
    <source>
        <strain evidence="1 2">DSM 22967</strain>
    </source>
</reference>
<evidence type="ECO:0000313" key="2">
    <source>
        <dbReference type="Proteomes" id="UP000256253"/>
    </source>
</evidence>
<accession>A0A3D9UKS8</accession>